<organism evidence="2 3">
    <name type="scientific">Ilex paraguariensis</name>
    <name type="common">yerba mate</name>
    <dbReference type="NCBI Taxonomy" id="185542"/>
    <lineage>
        <taxon>Eukaryota</taxon>
        <taxon>Viridiplantae</taxon>
        <taxon>Streptophyta</taxon>
        <taxon>Embryophyta</taxon>
        <taxon>Tracheophyta</taxon>
        <taxon>Spermatophyta</taxon>
        <taxon>Magnoliopsida</taxon>
        <taxon>eudicotyledons</taxon>
        <taxon>Gunneridae</taxon>
        <taxon>Pentapetalae</taxon>
        <taxon>asterids</taxon>
        <taxon>campanulids</taxon>
        <taxon>Aquifoliales</taxon>
        <taxon>Aquifoliaceae</taxon>
        <taxon>Ilex</taxon>
    </lineage>
</organism>
<keyword evidence="3" id="KW-1185">Reference proteome</keyword>
<evidence type="ECO:0000313" key="2">
    <source>
        <dbReference type="EMBL" id="CAK9182662.1"/>
    </source>
</evidence>
<evidence type="ECO:0000256" key="1">
    <source>
        <dbReference type="SAM" id="MobiDB-lite"/>
    </source>
</evidence>
<name>A0ABC8UP89_9AQUA</name>
<proteinExistence type="predicted"/>
<accession>A0ABC8UP89</accession>
<feature type="region of interest" description="Disordered" evidence="1">
    <location>
        <begin position="1"/>
        <end position="53"/>
    </location>
</feature>
<comment type="caution">
    <text evidence="2">The sequence shown here is derived from an EMBL/GenBank/DDBJ whole genome shotgun (WGS) entry which is preliminary data.</text>
</comment>
<dbReference type="AlphaFoldDB" id="A0ABC8UP89"/>
<protein>
    <submittedName>
        <fullName evidence="2">Uncharacterized protein</fullName>
    </submittedName>
</protein>
<dbReference type="Proteomes" id="UP001642360">
    <property type="component" value="Unassembled WGS sequence"/>
</dbReference>
<reference evidence="2 3" key="1">
    <citation type="submission" date="2024-02" db="EMBL/GenBank/DDBJ databases">
        <authorList>
            <person name="Vignale AGUSTIN F."/>
            <person name="Sosa J E."/>
            <person name="Modenutti C."/>
        </authorList>
    </citation>
    <scope>NUCLEOTIDE SEQUENCE [LARGE SCALE GENOMIC DNA]</scope>
</reference>
<evidence type="ECO:0000313" key="3">
    <source>
        <dbReference type="Proteomes" id="UP001642360"/>
    </source>
</evidence>
<dbReference type="EMBL" id="CAUOFW020008392">
    <property type="protein sequence ID" value="CAK9182662.1"/>
    <property type="molecule type" value="Genomic_DNA"/>
</dbReference>
<gene>
    <name evidence="2" type="ORF">ILEXP_LOCUS52877</name>
</gene>
<sequence>MAQALGGARSMSSGHNLSEGDPCVVPRNLSGAKASHNDTSNGAMAEPRVTPSSADGCAISVGGVSIRESDAISVGGVISEKEGNVHGGWQPTGDASGVGQIGREADERRLGGVGGQGNAGGGSSILSNIGKRVDKFSGVFGHLGNAGMRLDSDLDE</sequence>